<protein>
    <submittedName>
        <fullName evidence="1">Uncharacterized protein</fullName>
    </submittedName>
</protein>
<gene>
    <name evidence="1" type="ORF">METZ01_LOCUS16813</name>
</gene>
<organism evidence="1">
    <name type="scientific">marine metagenome</name>
    <dbReference type="NCBI Taxonomy" id="408172"/>
    <lineage>
        <taxon>unclassified sequences</taxon>
        <taxon>metagenomes</taxon>
        <taxon>ecological metagenomes</taxon>
    </lineage>
</organism>
<name>A0A381PCP5_9ZZZZ</name>
<accession>A0A381PCP5</accession>
<sequence>MATQLVLVQSLGVRVLLPEPKQRSFWVLKNCFVSKLPPSVEDFVLHFG</sequence>
<dbReference type="EMBL" id="UINC01000928">
    <property type="protein sequence ID" value="SUZ63959.1"/>
    <property type="molecule type" value="Genomic_DNA"/>
</dbReference>
<proteinExistence type="predicted"/>
<dbReference type="AlphaFoldDB" id="A0A381PCP5"/>
<reference evidence="1" key="1">
    <citation type="submission" date="2018-05" db="EMBL/GenBank/DDBJ databases">
        <authorList>
            <person name="Lanie J.A."/>
            <person name="Ng W.-L."/>
            <person name="Kazmierczak K.M."/>
            <person name="Andrzejewski T.M."/>
            <person name="Davidsen T.M."/>
            <person name="Wayne K.J."/>
            <person name="Tettelin H."/>
            <person name="Glass J.I."/>
            <person name="Rusch D."/>
            <person name="Podicherti R."/>
            <person name="Tsui H.-C.T."/>
            <person name="Winkler M.E."/>
        </authorList>
    </citation>
    <scope>NUCLEOTIDE SEQUENCE</scope>
</reference>
<evidence type="ECO:0000313" key="1">
    <source>
        <dbReference type="EMBL" id="SUZ63959.1"/>
    </source>
</evidence>